<comment type="function">
    <text evidence="2 12">Long-chain fatty alcohol oxidase involved in the omega-oxidation pathway of lipid degradation.</text>
</comment>
<dbReference type="InterPro" id="IPR003953">
    <property type="entry name" value="FAD-dep_OxRdtase_2_FAD-bd"/>
</dbReference>
<feature type="active site" description="Proton acceptor" evidence="13">
    <location>
        <position position="686"/>
    </location>
</feature>
<feature type="domain" description="FAD-dependent oxidoreductase 2 FAD-binding" evidence="16">
    <location>
        <begin position="240"/>
        <end position="274"/>
    </location>
</feature>
<dbReference type="Gene3D" id="3.50.50.60">
    <property type="entry name" value="FAD/NAD(P)-binding domain"/>
    <property type="match status" value="2"/>
</dbReference>
<dbReference type="PIRSF" id="PIRSF028937">
    <property type="entry name" value="Lg_Ch_AO"/>
    <property type="match status" value="1"/>
</dbReference>
<comment type="catalytic activity">
    <reaction evidence="1 12">
        <text>a long-chain primary fatty alcohol + O2 = a long-chain fatty aldehyde + H2O2</text>
        <dbReference type="Rhea" id="RHEA:22756"/>
        <dbReference type="ChEBI" id="CHEBI:15379"/>
        <dbReference type="ChEBI" id="CHEBI:16240"/>
        <dbReference type="ChEBI" id="CHEBI:17176"/>
        <dbReference type="ChEBI" id="CHEBI:77396"/>
        <dbReference type="EC" id="1.1.3.20"/>
    </reaction>
</comment>
<dbReference type="Pfam" id="PF00890">
    <property type="entry name" value="FAD_binding_2"/>
    <property type="match status" value="1"/>
</dbReference>
<dbReference type="EMBL" id="JBDFQZ010000012">
    <property type="protein sequence ID" value="KAK9672920.1"/>
    <property type="molecule type" value="Genomic_DNA"/>
</dbReference>
<keyword evidence="9" id="KW-1133">Transmembrane helix</keyword>
<dbReference type="PANTHER" id="PTHR46056:SF10">
    <property type="entry name" value="LONG-CHAIN-ALCOHOL OXIDASE FAO3"/>
    <property type="match status" value="1"/>
</dbReference>
<evidence type="ECO:0000256" key="2">
    <source>
        <dbReference type="ARBA" id="ARBA00003842"/>
    </source>
</evidence>
<dbReference type="InterPro" id="IPR036188">
    <property type="entry name" value="FAD/NAD-bd_sf"/>
</dbReference>
<evidence type="ECO:0000313" key="18">
    <source>
        <dbReference type="EMBL" id="KAK9672920.1"/>
    </source>
</evidence>
<comment type="similarity">
    <text evidence="4 12">Belongs to the GMC oxidoreductase family.</text>
</comment>
<evidence type="ECO:0000256" key="6">
    <source>
        <dbReference type="ARBA" id="ARBA00022630"/>
    </source>
</evidence>
<dbReference type="GO" id="GO:0050660">
    <property type="term" value="F:flavin adenine dinucleotide binding"/>
    <property type="evidence" value="ECO:0007669"/>
    <property type="project" value="InterPro"/>
</dbReference>
<evidence type="ECO:0000259" key="15">
    <source>
        <dbReference type="Pfam" id="PF00732"/>
    </source>
</evidence>
<gene>
    <name evidence="18" type="ORF">RND81_12G134900</name>
</gene>
<evidence type="ECO:0000256" key="14">
    <source>
        <dbReference type="PIRSR" id="PIRSR028937-2"/>
    </source>
</evidence>
<keyword evidence="19" id="KW-1185">Reference proteome</keyword>
<keyword evidence="11 12" id="KW-0472">Membrane</keyword>
<dbReference type="AlphaFoldDB" id="A0AAW1HA71"/>
<feature type="binding site" evidence="14">
    <location>
        <begin position="239"/>
        <end position="254"/>
    </location>
    <ligand>
        <name>FAD</name>
        <dbReference type="ChEBI" id="CHEBI:57692"/>
    </ligand>
</feature>
<evidence type="ECO:0000256" key="8">
    <source>
        <dbReference type="ARBA" id="ARBA00022827"/>
    </source>
</evidence>
<dbReference type="EC" id="1.1.3.20" evidence="5 12"/>
<sequence length="759" mass="83777">MQRDGKSHPKLRKSWKQKKYKEVISSYEMESLRSICEAIFPPLDPPPHLDHHHHHQINDSTKSFFNFSASQNHIPNEVAETIKGKVLPEAKILVRVVLWLLSTKLGTFILCGTLCFGKQWPYITKFAHLSIDKREKVLQNWSRNIFFSPLRLIFYFIKCLCLYFVFSLVDDNGKNPTWEAIGYQPDTTVTNTPPEQERPLEKGIIETIYETPLTILESLTSKGLQVTEDCQNNVYKIECDVVIVGSGCGGGVAAAVLAGAGQKVVVLEKGNYYTSSDYSSLEGPSMDELYDRGGKIPTTDGSFTLLAGSTVGGGTAVNWSAALDTPNEVLKEWAEKHGLALFGSPQYKFAMECVNQRLGVTKGCVKEGFQNQVLRKGCENLGFEADGVSRNSSEGHYCGSCFCGCKSRDKKGTDVTWLVDAVNMGAVVITGCEAETFLFNKNVKNGSHRKKRCVGVVAKTLNENITRKIQVEAKATISACGSLLTPPLLKSSGLKNKQIGKNLRLHPTLMVWGYFPSEGPTSEFEGTVFEGGLITSAHKVFSEQRPSSSSMPRALVETPAFGPGACGVLIPWESGMDVKKRMLRYSRTANLFVMIKDEGSGEVRTKTRISYKFTRLDRENFRAGLRRALQILIGAGAVEVGTYRSDGQRLECKGKTNEEIEEFLGSVLATRGPLWDRFWGIYCSAHHMGSCRMGRTEKDGAVDENGESWEAEGLFVCDGSVLPTAVGVNPMITIQSTAYCISKKIAESLKNGVVHSYKL</sequence>
<keyword evidence="10 12" id="KW-0560">Oxidoreductase</keyword>
<evidence type="ECO:0000256" key="4">
    <source>
        <dbReference type="ARBA" id="ARBA00010790"/>
    </source>
</evidence>
<organism evidence="18 19">
    <name type="scientific">Saponaria officinalis</name>
    <name type="common">Common soapwort</name>
    <name type="synonym">Lychnis saponaria</name>
    <dbReference type="NCBI Taxonomy" id="3572"/>
    <lineage>
        <taxon>Eukaryota</taxon>
        <taxon>Viridiplantae</taxon>
        <taxon>Streptophyta</taxon>
        <taxon>Embryophyta</taxon>
        <taxon>Tracheophyta</taxon>
        <taxon>Spermatophyta</taxon>
        <taxon>Magnoliopsida</taxon>
        <taxon>eudicotyledons</taxon>
        <taxon>Gunneridae</taxon>
        <taxon>Pentapetalae</taxon>
        <taxon>Caryophyllales</taxon>
        <taxon>Caryophyllaceae</taxon>
        <taxon>Caryophylleae</taxon>
        <taxon>Saponaria</taxon>
    </lineage>
</organism>
<keyword evidence="7" id="KW-0812">Transmembrane</keyword>
<evidence type="ECO:0000259" key="16">
    <source>
        <dbReference type="Pfam" id="PF00890"/>
    </source>
</evidence>
<evidence type="ECO:0000256" key="11">
    <source>
        <dbReference type="ARBA" id="ARBA00023136"/>
    </source>
</evidence>
<dbReference type="GO" id="GO:0046577">
    <property type="term" value="F:long-chain-alcohol oxidase activity"/>
    <property type="evidence" value="ECO:0007669"/>
    <property type="project" value="UniProtKB-EC"/>
</dbReference>
<dbReference type="PANTHER" id="PTHR46056">
    <property type="entry name" value="LONG-CHAIN-ALCOHOL OXIDASE"/>
    <property type="match status" value="1"/>
</dbReference>
<protein>
    <recommendedName>
        <fullName evidence="5 12">Long-chain-alcohol oxidase</fullName>
        <ecNumber evidence="5 12">1.1.3.20</ecNumber>
    </recommendedName>
</protein>
<keyword evidence="6" id="KW-0285">Flavoprotein</keyword>
<feature type="domain" description="Glucose-methanol-choline oxidoreductase C-terminal" evidence="17">
    <location>
        <begin position="606"/>
        <end position="738"/>
    </location>
</feature>
<evidence type="ECO:0000256" key="9">
    <source>
        <dbReference type="ARBA" id="ARBA00022989"/>
    </source>
</evidence>
<accession>A0AAW1HA71</accession>
<evidence type="ECO:0000256" key="1">
    <source>
        <dbReference type="ARBA" id="ARBA00000920"/>
    </source>
</evidence>
<dbReference type="InterPro" id="IPR000172">
    <property type="entry name" value="GMC_OxRdtase_N"/>
</dbReference>
<dbReference type="Pfam" id="PF05199">
    <property type="entry name" value="GMC_oxred_C"/>
    <property type="match status" value="1"/>
</dbReference>
<dbReference type="SUPFAM" id="SSF51905">
    <property type="entry name" value="FAD/NAD(P)-binding domain"/>
    <property type="match status" value="1"/>
</dbReference>
<evidence type="ECO:0000256" key="10">
    <source>
        <dbReference type="ARBA" id="ARBA00023002"/>
    </source>
</evidence>
<evidence type="ECO:0000256" key="5">
    <source>
        <dbReference type="ARBA" id="ARBA00013125"/>
    </source>
</evidence>
<comment type="caution">
    <text evidence="18">The sequence shown here is derived from an EMBL/GenBank/DDBJ whole genome shotgun (WGS) entry which is preliminary data.</text>
</comment>
<dbReference type="InterPro" id="IPR007867">
    <property type="entry name" value="GMC_OxRtase_C"/>
</dbReference>
<evidence type="ECO:0000259" key="17">
    <source>
        <dbReference type="Pfam" id="PF05199"/>
    </source>
</evidence>
<proteinExistence type="inferred from homology"/>
<evidence type="ECO:0000256" key="3">
    <source>
        <dbReference type="ARBA" id="ARBA00004370"/>
    </source>
</evidence>
<reference evidence="18" key="1">
    <citation type="submission" date="2024-03" db="EMBL/GenBank/DDBJ databases">
        <title>WGS assembly of Saponaria officinalis var. Norfolk2.</title>
        <authorList>
            <person name="Jenkins J."/>
            <person name="Shu S."/>
            <person name="Grimwood J."/>
            <person name="Barry K."/>
            <person name="Goodstein D."/>
            <person name="Schmutz J."/>
            <person name="Leebens-Mack J."/>
            <person name="Osbourn A."/>
        </authorList>
    </citation>
    <scope>NUCLEOTIDE SEQUENCE [LARGE SCALE GENOMIC DNA]</scope>
    <source>
        <strain evidence="18">JIC</strain>
    </source>
</reference>
<feature type="domain" description="Glucose-methanol-choline oxidoreductase N-terminal" evidence="15">
    <location>
        <begin position="286"/>
        <end position="507"/>
    </location>
</feature>
<evidence type="ECO:0000256" key="7">
    <source>
        <dbReference type="ARBA" id="ARBA00022692"/>
    </source>
</evidence>
<dbReference type="Proteomes" id="UP001443914">
    <property type="component" value="Unassembled WGS sequence"/>
</dbReference>
<dbReference type="InterPro" id="IPR012400">
    <property type="entry name" value="Long_Oxdase"/>
</dbReference>
<dbReference type="GO" id="GO:0016020">
    <property type="term" value="C:membrane"/>
    <property type="evidence" value="ECO:0007669"/>
    <property type="project" value="UniProtKB-SubCell"/>
</dbReference>
<dbReference type="Pfam" id="PF00732">
    <property type="entry name" value="GMC_oxred_N"/>
    <property type="match status" value="1"/>
</dbReference>
<evidence type="ECO:0000313" key="19">
    <source>
        <dbReference type="Proteomes" id="UP001443914"/>
    </source>
</evidence>
<evidence type="ECO:0000256" key="13">
    <source>
        <dbReference type="PIRSR" id="PIRSR028937-1"/>
    </source>
</evidence>
<comment type="subcellular location">
    <subcellularLocation>
        <location evidence="3 12">Membrane</location>
    </subcellularLocation>
</comment>
<name>A0AAW1HA71_SAPOF</name>
<keyword evidence="8 14" id="KW-0274">FAD</keyword>
<evidence type="ECO:0000256" key="12">
    <source>
        <dbReference type="PIRNR" id="PIRNR028937"/>
    </source>
</evidence>